<comment type="caution">
    <text evidence="4">The sequence shown here is derived from an EMBL/GenBank/DDBJ whole genome shotgun (WGS) entry which is preliminary data.</text>
</comment>
<evidence type="ECO:0000256" key="1">
    <source>
        <dbReference type="SAM" id="MobiDB-lite"/>
    </source>
</evidence>
<protein>
    <recommendedName>
        <fullName evidence="3">Putative Flp pilus-assembly TadG-like N-terminal domain-containing protein</fullName>
    </recommendedName>
</protein>
<feature type="region of interest" description="Disordered" evidence="1">
    <location>
        <begin position="262"/>
        <end position="281"/>
    </location>
</feature>
<feature type="transmembrane region" description="Helical" evidence="2">
    <location>
        <begin position="31"/>
        <end position="53"/>
    </location>
</feature>
<dbReference type="Gene3D" id="3.40.50.410">
    <property type="entry name" value="von Willebrand factor, type A domain"/>
    <property type="match status" value="1"/>
</dbReference>
<keyword evidence="2" id="KW-1133">Transmembrane helix</keyword>
<dbReference type="Pfam" id="PF13400">
    <property type="entry name" value="Tad"/>
    <property type="match status" value="1"/>
</dbReference>
<organism evidence="4 5">
    <name type="scientific">Sinisalibacter aestuarii</name>
    <dbReference type="NCBI Taxonomy" id="2949426"/>
    <lineage>
        <taxon>Bacteria</taxon>
        <taxon>Pseudomonadati</taxon>
        <taxon>Pseudomonadota</taxon>
        <taxon>Alphaproteobacteria</taxon>
        <taxon>Rhodobacterales</taxon>
        <taxon>Roseobacteraceae</taxon>
        <taxon>Sinisalibacter</taxon>
    </lineage>
</organism>
<dbReference type="InterPro" id="IPR028087">
    <property type="entry name" value="Tad_N"/>
</dbReference>
<reference evidence="4" key="1">
    <citation type="journal article" date="2023" name="Int. J. Syst. Evol. Microbiol.">
        <title>Sinisalibacter aestuarii sp. nov., isolated from estuarine sediment of the Arakawa River.</title>
        <authorList>
            <person name="Arafat S.T."/>
            <person name="Hirano S."/>
            <person name="Sato A."/>
            <person name="Takeuchi K."/>
            <person name="Yasuda T."/>
            <person name="Terahara T."/>
            <person name="Hamada M."/>
            <person name="Kobayashi T."/>
        </authorList>
    </citation>
    <scope>NUCLEOTIDE SEQUENCE</scope>
    <source>
        <strain evidence="4">B-399</strain>
    </source>
</reference>
<keyword evidence="2" id="KW-0472">Membrane</keyword>
<keyword evidence="2" id="KW-0812">Transmembrane</keyword>
<evidence type="ECO:0000259" key="3">
    <source>
        <dbReference type="Pfam" id="PF13400"/>
    </source>
</evidence>
<evidence type="ECO:0000256" key="2">
    <source>
        <dbReference type="SAM" id="Phobius"/>
    </source>
</evidence>
<gene>
    <name evidence="4" type="ORF">STA1M1_25740</name>
</gene>
<dbReference type="EMBL" id="BROH01000007">
    <property type="protein sequence ID" value="GKY88705.1"/>
    <property type="molecule type" value="Genomic_DNA"/>
</dbReference>
<sequence>MVGHCTTEQDQCDGQKAKRREGFLRSEDGSLIIFALMIFMLMLAAGGLGVDFMRYEAHRARLQATLDRAILAAASLDQPLDPDEVVLDYFEKAGLGQYITEDDIHFTDSANARYVEVNVSMPVKSTFLNFVGISELQAPAVGAAQQMAVDTEISLVLDASTSMDSYSYSGGDDKIEILKDAARQFVNIMTCDPADPDKTTECTVLPGTISISIVPYAEQVVAGEDILSRLPVTAEHTNSSCVTFDDEDFNSAVIGETTEFNRTGDFDARSGRDNAPTDSRKTCKSASWREITPLEGDGEILRGNIQALRSIRSGTDYTSIDVAMKWGTIMLDPAIQPMLSDIVDEDFTNRPLPWTSRSKVIVLMTDGANTTQYYLHDGYRSGPSGVWRTNDKVSSGSYWGGSDYVYSIYNPSRDEYYIKHPYDDAIDGEYLDHPYGTGTYQACSQSWNGWRWVTTCNDVTEPGNGAMQYTFPQLWEVKTWAWYEQFSFLGDPGTSIGTSGKNDRLLDICDAAKARNIQVFTVGFETSYGDRAVLRDCATSDGHYFDVNGLDLTDAFASIAREISKLRLVN</sequence>
<evidence type="ECO:0000313" key="4">
    <source>
        <dbReference type="EMBL" id="GKY88705.1"/>
    </source>
</evidence>
<dbReference type="RefSeq" id="WP_281842741.1">
    <property type="nucleotide sequence ID" value="NZ_BROH01000007.1"/>
</dbReference>
<proteinExistence type="predicted"/>
<dbReference type="SUPFAM" id="SSF53300">
    <property type="entry name" value="vWA-like"/>
    <property type="match status" value="1"/>
</dbReference>
<feature type="domain" description="Putative Flp pilus-assembly TadG-like N-terminal" evidence="3">
    <location>
        <begin position="29"/>
        <end position="75"/>
    </location>
</feature>
<name>A0ABQ5LWE4_9RHOB</name>
<feature type="compositionally biased region" description="Basic and acidic residues" evidence="1">
    <location>
        <begin position="262"/>
        <end position="272"/>
    </location>
</feature>
<keyword evidence="5" id="KW-1185">Reference proteome</keyword>
<dbReference type="Proteomes" id="UP001144205">
    <property type="component" value="Unassembled WGS sequence"/>
</dbReference>
<accession>A0ABQ5LWE4</accession>
<evidence type="ECO:0000313" key="5">
    <source>
        <dbReference type="Proteomes" id="UP001144205"/>
    </source>
</evidence>
<dbReference type="InterPro" id="IPR036465">
    <property type="entry name" value="vWFA_dom_sf"/>
</dbReference>